<protein>
    <submittedName>
        <fullName evidence="1">Uncharacterized protein</fullName>
    </submittedName>
</protein>
<dbReference type="Proteomes" id="UP001148312">
    <property type="component" value="Unassembled WGS sequence"/>
</dbReference>
<accession>A0A9W9WTV5</accession>
<evidence type="ECO:0000313" key="1">
    <source>
        <dbReference type="EMBL" id="KAJ5475431.1"/>
    </source>
</evidence>
<gene>
    <name evidence="1" type="ORF">N7539_007718</name>
</gene>
<name>A0A9W9WTV5_9EURO</name>
<reference evidence="1" key="2">
    <citation type="journal article" date="2023" name="IMA Fungus">
        <title>Comparative genomic study of the Penicillium genus elucidates a diverse pangenome and 15 lateral gene transfer events.</title>
        <authorList>
            <person name="Petersen C."/>
            <person name="Sorensen T."/>
            <person name="Nielsen M.R."/>
            <person name="Sondergaard T.E."/>
            <person name="Sorensen J.L."/>
            <person name="Fitzpatrick D.A."/>
            <person name="Frisvad J.C."/>
            <person name="Nielsen K.L."/>
        </authorList>
    </citation>
    <scope>NUCLEOTIDE SEQUENCE</scope>
    <source>
        <strain evidence="1">IBT 30728</strain>
    </source>
</reference>
<comment type="caution">
    <text evidence="1">The sequence shown here is derived from an EMBL/GenBank/DDBJ whole genome shotgun (WGS) entry which is preliminary data.</text>
</comment>
<organism evidence="1 2">
    <name type="scientific">Penicillium diatomitis</name>
    <dbReference type="NCBI Taxonomy" id="2819901"/>
    <lineage>
        <taxon>Eukaryota</taxon>
        <taxon>Fungi</taxon>
        <taxon>Dikarya</taxon>
        <taxon>Ascomycota</taxon>
        <taxon>Pezizomycotina</taxon>
        <taxon>Eurotiomycetes</taxon>
        <taxon>Eurotiomycetidae</taxon>
        <taxon>Eurotiales</taxon>
        <taxon>Aspergillaceae</taxon>
        <taxon>Penicillium</taxon>
    </lineage>
</organism>
<evidence type="ECO:0000313" key="2">
    <source>
        <dbReference type="Proteomes" id="UP001148312"/>
    </source>
</evidence>
<dbReference type="EMBL" id="JAPWDQ010000011">
    <property type="protein sequence ID" value="KAJ5475431.1"/>
    <property type="molecule type" value="Genomic_DNA"/>
</dbReference>
<keyword evidence="2" id="KW-1185">Reference proteome</keyword>
<sequence length="136" mass="15422">MFDTHPVIIDIELCKLNTALAGNRSNKNTQPTVTFCRPYAIFAKAFYVVCFDLTVLQGLGRTIMEEEFERLAEHLQEQSDVTTWTIGVSLRASRASDDKHMRDGLLWKFLAWSNASWRQMRSLAATTPTCLLAHGL</sequence>
<dbReference type="RefSeq" id="XP_056787184.1">
    <property type="nucleotide sequence ID" value="XM_056937319.1"/>
</dbReference>
<dbReference type="AlphaFoldDB" id="A0A9W9WTV5"/>
<dbReference type="GeneID" id="81627568"/>
<reference evidence="1" key="1">
    <citation type="submission" date="2022-12" db="EMBL/GenBank/DDBJ databases">
        <authorList>
            <person name="Petersen C."/>
        </authorList>
    </citation>
    <scope>NUCLEOTIDE SEQUENCE</scope>
    <source>
        <strain evidence="1">IBT 30728</strain>
    </source>
</reference>
<proteinExistence type="predicted"/>